<name>A0A1N6G1C6_9FLAO</name>
<dbReference type="OrthoDB" id="1488584at2"/>
<proteinExistence type="predicted"/>
<accession>A0A1N6G1C6</accession>
<sequence>MIIKARQDSAVLLQAQMAAKVNTFDQSKSVRDVLIKEKSDILKGKIDTFSSAYFKANPKYIFSEVGILDAQKFYGQTEAGQSLQLTNNYVQSVQSQGSSGFQLPSQAQLIDAMALFLANRAKQEAAIWFMDQVRSRLQNPLIKDAFPETIKLIHSLEDYKVPNFGTEWRYAISTDFIKMPEHIADSEWVRLTIGDDTKLNGIRSSIKLGYKLNGLMAGNFNYRDIIESLYLDELKVDYTASNSYDKNIRNSIILLYSLTKELYSIDYISDKPNYRLLNFEELNALNKDQWNILTSLIYLKYFYDRESNNGGSNPIFNNNLNINAVKVVLSQMLINLSQFDKIRNDLVNVSGKEKMDFSKQNFYSIWKIIDQIVDNLNEICFADAVKCKSAKENSKMVSENLKTTLAVYESLQTHNFNGVIQNTFKLINQFKNNDDISTLDGYEVKHISDNQYSFTKNEQKLFIWKLNDGFAISKDSTGQKDKIVINDFSKFRKLWSLTSFNKDDAKELIKLSGFNIIQKNILRQFDLDLTELIRIFDSVDNVQPSMVKSAITATSSESAVYISKVDAKYRDQLIKLTSFFGDVLTATDSKQMADVISSHALPPTSYKLKRRVAFSIDFNGYVGAYGAYSFPSAGSTFNEGWTGGITAPIGVTFTWKVGKNNWGLSANVVDLGNIVNHYLTSSEKYYKDVHFSEVFAPNANLLYSIPKTPLVAFIGASFLPLKSTVVDGVTKNYRAFDLTIIQAGIKIDIPFVNLHKSQ</sequence>
<keyword evidence="2" id="KW-1185">Reference proteome</keyword>
<reference evidence="2" key="1">
    <citation type="submission" date="2016-11" db="EMBL/GenBank/DDBJ databases">
        <authorList>
            <person name="Varghese N."/>
            <person name="Submissions S."/>
        </authorList>
    </citation>
    <scope>NUCLEOTIDE SEQUENCE [LARGE SCALE GENOMIC DNA]</scope>
    <source>
        <strain evidence="2">DSM 27623</strain>
    </source>
</reference>
<organism evidence="1 2">
    <name type="scientific">Epilithonimonas zeae</name>
    <dbReference type="NCBI Taxonomy" id="1416779"/>
    <lineage>
        <taxon>Bacteria</taxon>
        <taxon>Pseudomonadati</taxon>
        <taxon>Bacteroidota</taxon>
        <taxon>Flavobacteriia</taxon>
        <taxon>Flavobacteriales</taxon>
        <taxon>Weeksellaceae</taxon>
        <taxon>Chryseobacterium group</taxon>
        <taxon>Epilithonimonas</taxon>
    </lineage>
</organism>
<dbReference type="RefSeq" id="WP_074234452.1">
    <property type="nucleotide sequence ID" value="NZ_FSRK01000001.1"/>
</dbReference>
<dbReference type="AlphaFoldDB" id="A0A1N6G1C6"/>
<gene>
    <name evidence="1" type="ORF">SAMN05444409_1597</name>
</gene>
<dbReference type="STRING" id="1416779.SAMN05444409_1597"/>
<evidence type="ECO:0000313" key="2">
    <source>
        <dbReference type="Proteomes" id="UP000185207"/>
    </source>
</evidence>
<protein>
    <submittedName>
        <fullName evidence="1">Uncharacterized protein</fullName>
    </submittedName>
</protein>
<dbReference type="EMBL" id="FSRK01000001">
    <property type="protein sequence ID" value="SIO01355.1"/>
    <property type="molecule type" value="Genomic_DNA"/>
</dbReference>
<evidence type="ECO:0000313" key="1">
    <source>
        <dbReference type="EMBL" id="SIO01355.1"/>
    </source>
</evidence>
<dbReference type="Proteomes" id="UP000185207">
    <property type="component" value="Unassembled WGS sequence"/>
</dbReference>